<accession>A0A1Y2G5Z3</accession>
<dbReference type="PROSITE" id="PS51083">
    <property type="entry name" value="ZF_HIT"/>
    <property type="match status" value="1"/>
</dbReference>
<dbReference type="PANTHER" id="PTHR13483">
    <property type="entry name" value="BOX C_D SNORNA PROTEIN 1-RELATED"/>
    <property type="match status" value="1"/>
</dbReference>
<evidence type="ECO:0000313" key="9">
    <source>
        <dbReference type="Proteomes" id="UP000193467"/>
    </source>
</evidence>
<dbReference type="EMBL" id="MCGR01000001">
    <property type="protein sequence ID" value="ORY92920.1"/>
    <property type="molecule type" value="Genomic_DNA"/>
</dbReference>
<keyword evidence="2 6" id="KW-0863">Zinc-finger</keyword>
<dbReference type="Pfam" id="PF25790">
    <property type="entry name" value="BCD1"/>
    <property type="match status" value="1"/>
</dbReference>
<comment type="similarity">
    <text evidence="5">Belongs to the BCD1 family.</text>
</comment>
<evidence type="ECO:0000256" key="6">
    <source>
        <dbReference type="PROSITE-ProRule" id="PRU00453"/>
    </source>
</evidence>
<dbReference type="GO" id="GO:0000492">
    <property type="term" value="P:box C/D snoRNP assembly"/>
    <property type="evidence" value="ECO:0007669"/>
    <property type="project" value="TreeGrafter"/>
</dbReference>
<dbReference type="GO" id="GO:0005634">
    <property type="term" value="C:nucleus"/>
    <property type="evidence" value="ECO:0007669"/>
    <property type="project" value="TreeGrafter"/>
</dbReference>
<evidence type="ECO:0000256" key="1">
    <source>
        <dbReference type="ARBA" id="ARBA00022723"/>
    </source>
</evidence>
<dbReference type="SUPFAM" id="SSF144232">
    <property type="entry name" value="HIT/MYND zinc finger-like"/>
    <property type="match status" value="1"/>
</dbReference>
<dbReference type="GO" id="GO:0048254">
    <property type="term" value="P:snoRNA localization"/>
    <property type="evidence" value="ECO:0007669"/>
    <property type="project" value="TreeGrafter"/>
</dbReference>
<dbReference type="Gene3D" id="3.30.60.190">
    <property type="match status" value="1"/>
</dbReference>
<dbReference type="GO" id="GO:0000463">
    <property type="term" value="P:maturation of LSU-rRNA from tricistronic rRNA transcript (SSU-rRNA, 5.8S rRNA, LSU-rRNA)"/>
    <property type="evidence" value="ECO:0007669"/>
    <property type="project" value="TreeGrafter"/>
</dbReference>
<keyword evidence="1" id="KW-0479">Metal-binding</keyword>
<evidence type="ECO:0000313" key="8">
    <source>
        <dbReference type="EMBL" id="ORY92920.1"/>
    </source>
</evidence>
<dbReference type="AlphaFoldDB" id="A0A1Y2G5Z3"/>
<proteinExistence type="inferred from homology"/>
<dbReference type="Pfam" id="PF04438">
    <property type="entry name" value="zf-HIT"/>
    <property type="match status" value="1"/>
</dbReference>
<dbReference type="CDD" id="cd23023">
    <property type="entry name" value="zf-HIT_BCD1"/>
    <property type="match status" value="1"/>
</dbReference>
<protein>
    <recommendedName>
        <fullName evidence="7">HIT-type domain-containing protein</fullName>
    </recommendedName>
</protein>
<reference evidence="8 9" key="1">
    <citation type="submission" date="2016-07" db="EMBL/GenBank/DDBJ databases">
        <title>Pervasive Adenine N6-methylation of Active Genes in Fungi.</title>
        <authorList>
            <consortium name="DOE Joint Genome Institute"/>
            <person name="Mondo S.J."/>
            <person name="Dannebaum R.O."/>
            <person name="Kuo R.C."/>
            <person name="Labutti K."/>
            <person name="Haridas S."/>
            <person name="Kuo A."/>
            <person name="Salamov A."/>
            <person name="Ahrendt S.R."/>
            <person name="Lipzen A."/>
            <person name="Sullivan W."/>
            <person name="Andreopoulos W.B."/>
            <person name="Clum A."/>
            <person name="Lindquist E."/>
            <person name="Daum C."/>
            <person name="Ramamoorthy G.K."/>
            <person name="Gryganskyi A."/>
            <person name="Culley D."/>
            <person name="Magnuson J.K."/>
            <person name="James T.Y."/>
            <person name="O'Malley M.A."/>
            <person name="Stajich J.E."/>
            <person name="Spatafora J.W."/>
            <person name="Visel A."/>
            <person name="Grigoriev I.V."/>
        </authorList>
    </citation>
    <scope>NUCLEOTIDE SEQUENCE [LARGE SCALE GENOMIC DNA]</scope>
    <source>
        <strain evidence="8 9">62-1032</strain>
    </source>
</reference>
<name>A0A1Y2G5Z3_9BASI</name>
<dbReference type="InParanoid" id="A0A1Y2G5Z3"/>
<evidence type="ECO:0000259" key="7">
    <source>
        <dbReference type="PROSITE" id="PS51083"/>
    </source>
</evidence>
<dbReference type="InterPro" id="IPR007529">
    <property type="entry name" value="Znf_HIT"/>
</dbReference>
<evidence type="ECO:0000256" key="2">
    <source>
        <dbReference type="ARBA" id="ARBA00022771"/>
    </source>
</evidence>
<gene>
    <name evidence="8" type="ORF">BCR35DRAFT_11631</name>
</gene>
<dbReference type="InterPro" id="IPR057721">
    <property type="entry name" value="BCD1_alpha/beta"/>
</dbReference>
<keyword evidence="9" id="KW-1185">Reference proteome</keyword>
<dbReference type="PANTHER" id="PTHR13483:SF11">
    <property type="entry name" value="ZINC FINGER HIT DOMAIN-CONTAINING PROTEIN 3"/>
    <property type="match status" value="1"/>
</dbReference>
<comment type="function">
    <text evidence="4">Required for box C/D snoRNAs accumulation involved in snoRNA processing, snoRNA transport to the nucleolus and ribosome biogenesis.</text>
</comment>
<feature type="domain" description="HIT-type" evidence="7">
    <location>
        <begin position="11"/>
        <end position="44"/>
    </location>
</feature>
<dbReference type="STRING" id="106004.A0A1Y2G5Z3"/>
<keyword evidence="3" id="KW-0862">Zinc</keyword>
<dbReference type="Proteomes" id="UP000193467">
    <property type="component" value="Unassembled WGS sequence"/>
</dbReference>
<sequence>MEASTSRLGLCKGCSQVARYTCPACAFPSCSLACSKQHKVDSNCSGIAPPVWALPLQANQLGWGPLMRDQSYISGVGRKAEEVGRQLVGDKLIPTSRRVEEGASRLDDKTDKEDKLVRDARSEGVELVLLPKGMSRRVRNGSRWDPK</sequence>
<dbReference type="GO" id="GO:0008270">
    <property type="term" value="F:zinc ion binding"/>
    <property type="evidence" value="ECO:0007669"/>
    <property type="project" value="UniProtKB-UniRule"/>
</dbReference>
<evidence type="ECO:0000256" key="3">
    <source>
        <dbReference type="ARBA" id="ARBA00022833"/>
    </source>
</evidence>
<comment type="caution">
    <text evidence="8">The sequence shown here is derived from an EMBL/GenBank/DDBJ whole genome shotgun (WGS) entry which is preliminary data.</text>
</comment>
<dbReference type="GO" id="GO:0070761">
    <property type="term" value="C:pre-snoRNP complex"/>
    <property type="evidence" value="ECO:0007669"/>
    <property type="project" value="TreeGrafter"/>
</dbReference>
<evidence type="ECO:0000256" key="5">
    <source>
        <dbReference type="ARBA" id="ARBA00049654"/>
    </source>
</evidence>
<dbReference type="InterPro" id="IPR051639">
    <property type="entry name" value="BCD1"/>
</dbReference>
<organism evidence="8 9">
    <name type="scientific">Leucosporidium creatinivorum</name>
    <dbReference type="NCBI Taxonomy" id="106004"/>
    <lineage>
        <taxon>Eukaryota</taxon>
        <taxon>Fungi</taxon>
        <taxon>Dikarya</taxon>
        <taxon>Basidiomycota</taxon>
        <taxon>Pucciniomycotina</taxon>
        <taxon>Microbotryomycetes</taxon>
        <taxon>Leucosporidiales</taxon>
        <taxon>Leucosporidium</taxon>
    </lineage>
</organism>
<dbReference type="OrthoDB" id="272357at2759"/>
<evidence type="ECO:0000256" key="4">
    <source>
        <dbReference type="ARBA" id="ARBA00049598"/>
    </source>
</evidence>